<gene>
    <name evidence="2" type="ORF">CMQ_4795</name>
</gene>
<keyword evidence="3" id="KW-1185">Reference proteome</keyword>
<dbReference type="AlphaFoldDB" id="F0XTX3"/>
<dbReference type="RefSeq" id="XP_014168426.1">
    <property type="nucleotide sequence ID" value="XM_014312951.1"/>
</dbReference>
<evidence type="ECO:0000256" key="1">
    <source>
        <dbReference type="SAM" id="MobiDB-lite"/>
    </source>
</evidence>
<feature type="region of interest" description="Disordered" evidence="1">
    <location>
        <begin position="1"/>
        <end position="35"/>
    </location>
</feature>
<dbReference type="InParanoid" id="F0XTX3"/>
<dbReference type="GeneID" id="25978045"/>
<protein>
    <submittedName>
        <fullName evidence="2">Uncharacterized protein</fullName>
    </submittedName>
</protein>
<reference evidence="2 3" key="1">
    <citation type="journal article" date="2011" name="Proc. Natl. Acad. Sci. U.S.A.">
        <title>Genome and transcriptome analyses of the mountain pine beetle-fungal symbiont Grosmannia clavigera, a lodgepole pine pathogen.</title>
        <authorList>
            <person name="DiGuistini S."/>
            <person name="Wang Y."/>
            <person name="Liao N.Y."/>
            <person name="Taylor G."/>
            <person name="Tanguay P."/>
            <person name="Feau N."/>
            <person name="Henrissat B."/>
            <person name="Chan S.K."/>
            <person name="Hesse-Orce U."/>
            <person name="Alamouti S.M."/>
            <person name="Tsui C.K.M."/>
            <person name="Docking R.T."/>
            <person name="Levasseur A."/>
            <person name="Haridas S."/>
            <person name="Robertson G."/>
            <person name="Birol I."/>
            <person name="Holt R.A."/>
            <person name="Marra M.A."/>
            <person name="Hamelin R.C."/>
            <person name="Hirst M."/>
            <person name="Jones S.J.M."/>
            <person name="Bohlmann J."/>
            <person name="Breuil C."/>
        </authorList>
    </citation>
    <scope>NUCLEOTIDE SEQUENCE [LARGE SCALE GENOMIC DNA]</scope>
    <source>
        <strain evidence="3">kw1407 / UAMH 11150</strain>
    </source>
</reference>
<proteinExistence type="predicted"/>
<dbReference type="EMBL" id="GL630006">
    <property type="protein sequence ID" value="EFW98943.1"/>
    <property type="molecule type" value="Genomic_DNA"/>
</dbReference>
<feature type="region of interest" description="Disordered" evidence="1">
    <location>
        <begin position="84"/>
        <end position="106"/>
    </location>
</feature>
<evidence type="ECO:0000313" key="2">
    <source>
        <dbReference type="EMBL" id="EFW98943.1"/>
    </source>
</evidence>
<dbReference type="HOGENOM" id="CLU_1069808_0_0_1"/>
<name>F0XTX3_GROCL</name>
<dbReference type="Proteomes" id="UP000007796">
    <property type="component" value="Unassembled WGS sequence"/>
</dbReference>
<feature type="compositionally biased region" description="Polar residues" evidence="1">
    <location>
        <begin position="1"/>
        <end position="10"/>
    </location>
</feature>
<evidence type="ECO:0000313" key="3">
    <source>
        <dbReference type="Proteomes" id="UP000007796"/>
    </source>
</evidence>
<organism evidence="3">
    <name type="scientific">Grosmannia clavigera (strain kw1407 / UAMH 11150)</name>
    <name type="common">Blue stain fungus</name>
    <name type="synonym">Graphiocladiella clavigera</name>
    <dbReference type="NCBI Taxonomy" id="655863"/>
    <lineage>
        <taxon>Eukaryota</taxon>
        <taxon>Fungi</taxon>
        <taxon>Dikarya</taxon>
        <taxon>Ascomycota</taxon>
        <taxon>Pezizomycotina</taxon>
        <taxon>Sordariomycetes</taxon>
        <taxon>Sordariomycetidae</taxon>
        <taxon>Ophiostomatales</taxon>
        <taxon>Ophiostomataceae</taxon>
        <taxon>Leptographium</taxon>
    </lineage>
</organism>
<accession>F0XTX3</accession>
<sequence>MRGPVSQRSGGRTRPEGGATSVCLTGRPGRPRPIASDAVRSHMALRRGGWWAAKSGNDDSSSMLKTSPRCPLYIVEARRNCSRNGRCRDTTPPRPQHQVSSTAPAATDVQDQLHIQLDGRVGQARPETTSDGRNRMALVLGPDQDGSAQDCRSSRYSCLCKYYGRYEDELRHKPSTHTQSFLLTSPPPSPRHPRLRLCALLASSPFRPPISHAQVIATLRSLSAIVLGLPPVSFSSPTPFPSNLLCEVPHTPLPACTGAH</sequence>